<feature type="transmembrane region" description="Helical" evidence="1">
    <location>
        <begin position="87"/>
        <end position="108"/>
    </location>
</feature>
<dbReference type="PATRIC" id="fig|1227485.3.peg.1141"/>
<name>M0DVT2_9EURY</name>
<evidence type="ECO:0000313" key="3">
    <source>
        <dbReference type="Proteomes" id="UP000011523"/>
    </source>
</evidence>
<evidence type="ECO:0000256" key="1">
    <source>
        <dbReference type="SAM" id="Phobius"/>
    </source>
</evidence>
<dbReference type="Proteomes" id="UP000011523">
    <property type="component" value="Unassembled WGS sequence"/>
</dbReference>
<accession>M0DVT2</accession>
<keyword evidence="1" id="KW-0812">Transmembrane</keyword>
<reference evidence="2 3" key="1">
    <citation type="journal article" date="2014" name="PLoS Genet.">
        <title>Phylogenetically driven sequencing of extremely halophilic archaea reveals strategies for static and dynamic osmo-response.</title>
        <authorList>
            <person name="Becker E.A."/>
            <person name="Seitzer P.M."/>
            <person name="Tritt A."/>
            <person name="Larsen D."/>
            <person name="Krusor M."/>
            <person name="Yao A.I."/>
            <person name="Wu D."/>
            <person name="Madern D."/>
            <person name="Eisen J.A."/>
            <person name="Darling A.E."/>
            <person name="Facciotti M.T."/>
        </authorList>
    </citation>
    <scope>NUCLEOTIDE SEQUENCE [LARGE SCALE GENOMIC DNA]</scope>
    <source>
        <strain evidence="2 3">DSM 14210</strain>
    </source>
</reference>
<feature type="transmembrane region" description="Helical" evidence="1">
    <location>
        <begin position="148"/>
        <end position="167"/>
    </location>
</feature>
<dbReference type="InterPro" id="IPR007404">
    <property type="entry name" value="YdjM-like"/>
</dbReference>
<keyword evidence="2" id="KW-0378">Hydrolase</keyword>
<sequence length="194" mass="20833">MKRGRDGTVAAIRWFDLPTRRANDMNKRGHVLNGLLLALGLGFVLEPGVDAATARAIAEITVPVVLGALFPDVDTAFGRHRKTLHSLPVLAVFLAYPIVFGNLQYVWIGVLTHYILDVVGSRRGIALFHPLSDKEYSLPTGVTTSSKYADLVTVIITAVEIAALWAIHTYVVNLNLDLSAAAQTASEAAAGFGI</sequence>
<dbReference type="Pfam" id="PF04307">
    <property type="entry name" value="YdjM"/>
    <property type="match status" value="1"/>
</dbReference>
<organism evidence="2 3">
    <name type="scientific">Halorubrum tebenquichense DSM 14210</name>
    <dbReference type="NCBI Taxonomy" id="1227485"/>
    <lineage>
        <taxon>Archaea</taxon>
        <taxon>Methanobacteriati</taxon>
        <taxon>Methanobacteriota</taxon>
        <taxon>Stenosarchaea group</taxon>
        <taxon>Halobacteria</taxon>
        <taxon>Halobacteriales</taxon>
        <taxon>Haloferacaceae</taxon>
        <taxon>Halorubrum</taxon>
    </lineage>
</organism>
<keyword evidence="1" id="KW-0472">Membrane</keyword>
<protein>
    <submittedName>
        <fullName evidence="2">Membrane-bound metal-dependent hydrolase</fullName>
    </submittedName>
</protein>
<dbReference type="GO" id="GO:0016787">
    <property type="term" value="F:hydrolase activity"/>
    <property type="evidence" value="ECO:0007669"/>
    <property type="project" value="UniProtKB-KW"/>
</dbReference>
<keyword evidence="3" id="KW-1185">Reference proteome</keyword>
<comment type="caution">
    <text evidence="2">The sequence shown here is derived from an EMBL/GenBank/DDBJ whole genome shotgun (WGS) entry which is preliminary data.</text>
</comment>
<keyword evidence="1" id="KW-1133">Transmembrane helix</keyword>
<gene>
    <name evidence="2" type="ORF">C472_05928</name>
</gene>
<evidence type="ECO:0000313" key="2">
    <source>
        <dbReference type="EMBL" id="ELZ38928.1"/>
    </source>
</evidence>
<dbReference type="EMBL" id="AOJD01000032">
    <property type="protein sequence ID" value="ELZ38928.1"/>
    <property type="molecule type" value="Genomic_DNA"/>
</dbReference>
<dbReference type="AlphaFoldDB" id="M0DVT2"/>
<proteinExistence type="predicted"/>